<dbReference type="InterPro" id="IPR029056">
    <property type="entry name" value="Ribokinase-like"/>
</dbReference>
<dbReference type="InterPro" id="IPR002173">
    <property type="entry name" value="Carboh/pur_kinase_PfkB_CS"/>
</dbReference>
<comment type="caution">
    <text evidence="4">The sequence shown here is derived from an EMBL/GenBank/DDBJ whole genome shotgun (WGS) entry which is preliminary data.</text>
</comment>
<dbReference type="OrthoDB" id="9775849at2"/>
<dbReference type="GO" id="GO:0016301">
    <property type="term" value="F:kinase activity"/>
    <property type="evidence" value="ECO:0007669"/>
    <property type="project" value="UniProtKB-KW"/>
</dbReference>
<sequence length="311" mass="34852">MKDGYVVALGPVDVDEYYRCTTPLLPGAKCFVRKEEVLPGGLVADAAGVLGTLGRKTYLLDTLGEDEYTDFLAESLERLQIDTRYVERLAEYRNLRATIYLSEGERTVFIHENDKPPVTVNDEMRELLRNADFLYTTIYNLKELENYRELVGEMKESRTGIMVDVEPTTFLDRENEEDDFLFRMADIISFNEASYEKYCKGSDVDFARKLAEENGSIVMVTMGERGCRICGDGKEYHIPAFRVKVVDTTGAGDTHNGAFLYGYLKGWGIERAGMFAAAAAAWAVTGKGAQAGAVPERTVLEFLERLQRGDG</sequence>
<dbReference type="PATRIC" id="fig|742737.3.peg.1869"/>
<dbReference type="EMBL" id="ADLN01000033">
    <property type="protein sequence ID" value="EHI60171.1"/>
    <property type="molecule type" value="Genomic_DNA"/>
</dbReference>
<protein>
    <recommendedName>
        <fullName evidence="3">Carbohydrate kinase PfkB domain-containing protein</fullName>
    </recommendedName>
</protein>
<name>G5IEB6_9FIRM</name>
<evidence type="ECO:0000313" key="4">
    <source>
        <dbReference type="EMBL" id="EHI60171.1"/>
    </source>
</evidence>
<dbReference type="GO" id="GO:0005829">
    <property type="term" value="C:cytosol"/>
    <property type="evidence" value="ECO:0007669"/>
    <property type="project" value="TreeGrafter"/>
</dbReference>
<dbReference type="PROSITE" id="PS00584">
    <property type="entry name" value="PFKB_KINASES_2"/>
    <property type="match status" value="1"/>
</dbReference>
<accession>G5IEB6</accession>
<evidence type="ECO:0000256" key="2">
    <source>
        <dbReference type="ARBA" id="ARBA00022777"/>
    </source>
</evidence>
<dbReference type="Gene3D" id="3.40.1190.20">
    <property type="match status" value="1"/>
</dbReference>
<dbReference type="SUPFAM" id="SSF53613">
    <property type="entry name" value="Ribokinase-like"/>
    <property type="match status" value="1"/>
</dbReference>
<keyword evidence="5" id="KW-1185">Reference proteome</keyword>
<keyword evidence="1" id="KW-0808">Transferase</keyword>
<organism evidence="4 5">
    <name type="scientific">Hungatella hathewayi WAL-18680</name>
    <dbReference type="NCBI Taxonomy" id="742737"/>
    <lineage>
        <taxon>Bacteria</taxon>
        <taxon>Bacillati</taxon>
        <taxon>Bacillota</taxon>
        <taxon>Clostridia</taxon>
        <taxon>Lachnospirales</taxon>
        <taxon>Lachnospiraceae</taxon>
        <taxon>Hungatella</taxon>
    </lineage>
</organism>
<dbReference type="Pfam" id="PF00294">
    <property type="entry name" value="PfkB"/>
    <property type="match status" value="1"/>
</dbReference>
<dbReference type="PANTHER" id="PTHR10584:SF157">
    <property type="entry name" value="SULFOFRUCTOSE KINASE"/>
    <property type="match status" value="1"/>
</dbReference>
<feature type="domain" description="Carbohydrate kinase PfkB" evidence="3">
    <location>
        <begin position="37"/>
        <end position="295"/>
    </location>
</feature>
<dbReference type="Proteomes" id="UP000005384">
    <property type="component" value="Unassembled WGS sequence"/>
</dbReference>
<dbReference type="AlphaFoldDB" id="G5IEB6"/>
<gene>
    <name evidence="4" type="ORF">HMPREF9473_01843</name>
</gene>
<evidence type="ECO:0000259" key="3">
    <source>
        <dbReference type="Pfam" id="PF00294"/>
    </source>
</evidence>
<dbReference type="PANTHER" id="PTHR10584">
    <property type="entry name" value="SUGAR KINASE"/>
    <property type="match status" value="1"/>
</dbReference>
<dbReference type="HOGENOM" id="CLU_027634_2_2_9"/>
<keyword evidence="2" id="KW-0418">Kinase</keyword>
<evidence type="ECO:0000256" key="1">
    <source>
        <dbReference type="ARBA" id="ARBA00022679"/>
    </source>
</evidence>
<dbReference type="RefSeq" id="WP_006779824.1">
    <property type="nucleotide sequence ID" value="NZ_CP040506.1"/>
</dbReference>
<reference evidence="4 5" key="1">
    <citation type="submission" date="2011-08" db="EMBL/GenBank/DDBJ databases">
        <title>The Genome Sequence of Clostridium hathewayi WAL-18680.</title>
        <authorList>
            <consortium name="The Broad Institute Genome Sequencing Platform"/>
            <person name="Earl A."/>
            <person name="Ward D."/>
            <person name="Feldgarden M."/>
            <person name="Gevers D."/>
            <person name="Finegold S.M."/>
            <person name="Summanen P.H."/>
            <person name="Molitoris D.R."/>
            <person name="Song M."/>
            <person name="Daigneault M."/>
            <person name="Allen-Vercoe E."/>
            <person name="Young S.K."/>
            <person name="Zeng Q."/>
            <person name="Gargeya S."/>
            <person name="Fitzgerald M."/>
            <person name="Haas B."/>
            <person name="Abouelleil A."/>
            <person name="Alvarado L."/>
            <person name="Arachchi H.M."/>
            <person name="Berlin A."/>
            <person name="Brown A."/>
            <person name="Chapman S.B."/>
            <person name="Chen Z."/>
            <person name="Dunbar C."/>
            <person name="Freedman E."/>
            <person name="Gearin G."/>
            <person name="Gellesch M."/>
            <person name="Goldberg J."/>
            <person name="Griggs A."/>
            <person name="Gujja S."/>
            <person name="Heiman D."/>
            <person name="Howarth C."/>
            <person name="Larson L."/>
            <person name="Lui A."/>
            <person name="MacDonald P.J.P."/>
            <person name="Montmayeur A."/>
            <person name="Murphy C."/>
            <person name="Neiman D."/>
            <person name="Pearson M."/>
            <person name="Priest M."/>
            <person name="Roberts A."/>
            <person name="Saif S."/>
            <person name="Shea T."/>
            <person name="Shenoy N."/>
            <person name="Sisk P."/>
            <person name="Stolte C."/>
            <person name="Sykes S."/>
            <person name="Wortman J."/>
            <person name="Nusbaum C."/>
            <person name="Birren B."/>
        </authorList>
    </citation>
    <scope>NUCLEOTIDE SEQUENCE [LARGE SCALE GENOMIC DNA]</scope>
    <source>
        <strain evidence="4 5">WAL-18680</strain>
    </source>
</reference>
<evidence type="ECO:0000313" key="5">
    <source>
        <dbReference type="Proteomes" id="UP000005384"/>
    </source>
</evidence>
<dbReference type="InterPro" id="IPR011611">
    <property type="entry name" value="PfkB_dom"/>
</dbReference>
<proteinExistence type="predicted"/>